<organism evidence="2 3">
    <name type="scientific">Henriciella pelagia</name>
    <dbReference type="NCBI Taxonomy" id="1977912"/>
    <lineage>
        <taxon>Bacteria</taxon>
        <taxon>Pseudomonadati</taxon>
        <taxon>Pseudomonadota</taxon>
        <taxon>Alphaproteobacteria</taxon>
        <taxon>Hyphomonadales</taxon>
        <taxon>Hyphomonadaceae</taxon>
        <taxon>Henriciella</taxon>
    </lineage>
</organism>
<reference evidence="3" key="1">
    <citation type="journal article" date="2019" name="Int. J. Syst. Evol. Microbiol.">
        <title>The Global Catalogue of Microorganisms (GCM) 10K type strain sequencing project: providing services to taxonomists for standard genome sequencing and annotation.</title>
        <authorList>
            <consortium name="The Broad Institute Genomics Platform"/>
            <consortium name="The Broad Institute Genome Sequencing Center for Infectious Disease"/>
            <person name="Wu L."/>
            <person name="Ma J."/>
        </authorList>
    </citation>
    <scope>NUCLEOTIDE SEQUENCE [LARGE SCALE GENOMIC DNA]</scope>
    <source>
        <strain evidence="3">CGMCC 1.15928</strain>
    </source>
</reference>
<comment type="caution">
    <text evidence="2">The sequence shown here is derived from an EMBL/GenBank/DDBJ whole genome shotgun (WGS) entry which is preliminary data.</text>
</comment>
<sequence length="103" mass="11740">MFVFLLAVWFVGLIAFLATFSLDVIFLTLAFTVAGACIVSAIVPESPPDRWTLPRYVPYWVWPGKFARNLLILLVLSALVLAYITIPAIVVAYFLDYFVFQFW</sequence>
<keyword evidence="1" id="KW-1133">Transmembrane helix</keyword>
<feature type="transmembrane region" description="Helical" evidence="1">
    <location>
        <begin position="70"/>
        <end position="95"/>
    </location>
</feature>
<evidence type="ECO:0000313" key="3">
    <source>
        <dbReference type="Proteomes" id="UP000628854"/>
    </source>
</evidence>
<accession>A0ABQ1JJZ3</accession>
<name>A0ABQ1JJZ3_9PROT</name>
<feature type="transmembrane region" description="Helical" evidence="1">
    <location>
        <begin position="25"/>
        <end position="43"/>
    </location>
</feature>
<keyword evidence="1" id="KW-0472">Membrane</keyword>
<keyword evidence="3" id="KW-1185">Reference proteome</keyword>
<gene>
    <name evidence="2" type="ORF">GCM10011503_18620</name>
</gene>
<keyword evidence="1" id="KW-0812">Transmembrane</keyword>
<evidence type="ECO:0000313" key="2">
    <source>
        <dbReference type="EMBL" id="GGB70224.1"/>
    </source>
</evidence>
<dbReference type="RefSeq" id="WP_084392660.1">
    <property type="nucleotide sequence ID" value="NZ_BMKF01000002.1"/>
</dbReference>
<proteinExistence type="predicted"/>
<protein>
    <submittedName>
        <fullName evidence="2">Uncharacterized protein</fullName>
    </submittedName>
</protein>
<dbReference type="Proteomes" id="UP000628854">
    <property type="component" value="Unassembled WGS sequence"/>
</dbReference>
<dbReference type="EMBL" id="BMKF01000002">
    <property type="protein sequence ID" value="GGB70224.1"/>
    <property type="molecule type" value="Genomic_DNA"/>
</dbReference>
<evidence type="ECO:0000256" key="1">
    <source>
        <dbReference type="SAM" id="Phobius"/>
    </source>
</evidence>